<dbReference type="InterPro" id="IPR032675">
    <property type="entry name" value="LRR_dom_sf"/>
</dbReference>
<keyword evidence="1" id="KW-0175">Coiled coil</keyword>
<evidence type="ECO:0000313" key="3">
    <source>
        <dbReference type="Proteomes" id="UP000019478"/>
    </source>
</evidence>
<dbReference type="OrthoDB" id="3945550at2759"/>
<dbReference type="Gene3D" id="3.80.10.10">
    <property type="entry name" value="Ribonuclease Inhibitor"/>
    <property type="match status" value="1"/>
</dbReference>
<dbReference type="RefSeq" id="XP_007731994.1">
    <property type="nucleotide sequence ID" value="XM_007733804.1"/>
</dbReference>
<evidence type="ECO:0000313" key="2">
    <source>
        <dbReference type="EMBL" id="EXJ86715.1"/>
    </source>
</evidence>
<dbReference type="GeneID" id="19167794"/>
<organism evidence="2 3">
    <name type="scientific">Capronia epimyces CBS 606.96</name>
    <dbReference type="NCBI Taxonomy" id="1182542"/>
    <lineage>
        <taxon>Eukaryota</taxon>
        <taxon>Fungi</taxon>
        <taxon>Dikarya</taxon>
        <taxon>Ascomycota</taxon>
        <taxon>Pezizomycotina</taxon>
        <taxon>Eurotiomycetes</taxon>
        <taxon>Chaetothyriomycetidae</taxon>
        <taxon>Chaetothyriales</taxon>
        <taxon>Herpotrichiellaceae</taxon>
        <taxon>Capronia</taxon>
    </lineage>
</organism>
<dbReference type="AlphaFoldDB" id="W9YAN1"/>
<feature type="coiled-coil region" evidence="1">
    <location>
        <begin position="388"/>
        <end position="415"/>
    </location>
</feature>
<dbReference type="Proteomes" id="UP000019478">
    <property type="component" value="Unassembled WGS sequence"/>
</dbReference>
<protein>
    <submittedName>
        <fullName evidence="2">Uncharacterized protein</fullName>
    </submittedName>
</protein>
<dbReference type="STRING" id="1182542.W9YAN1"/>
<gene>
    <name evidence="2" type="ORF">A1O3_03668</name>
</gene>
<dbReference type="HOGENOM" id="CLU_460807_0_0_1"/>
<keyword evidence="3" id="KW-1185">Reference proteome</keyword>
<dbReference type="eggNOG" id="ENOG502SJ7Y">
    <property type="taxonomic scope" value="Eukaryota"/>
</dbReference>
<name>W9YAN1_9EURO</name>
<reference evidence="2 3" key="1">
    <citation type="submission" date="2013-03" db="EMBL/GenBank/DDBJ databases">
        <title>The Genome Sequence of Capronia epimyces CBS 606.96.</title>
        <authorList>
            <consortium name="The Broad Institute Genomics Platform"/>
            <person name="Cuomo C."/>
            <person name="de Hoog S."/>
            <person name="Gorbushina A."/>
            <person name="Walker B."/>
            <person name="Young S.K."/>
            <person name="Zeng Q."/>
            <person name="Gargeya S."/>
            <person name="Fitzgerald M."/>
            <person name="Haas B."/>
            <person name="Abouelleil A."/>
            <person name="Allen A.W."/>
            <person name="Alvarado L."/>
            <person name="Arachchi H.M."/>
            <person name="Berlin A.M."/>
            <person name="Chapman S.B."/>
            <person name="Gainer-Dewar J."/>
            <person name="Goldberg J."/>
            <person name="Griggs A."/>
            <person name="Gujja S."/>
            <person name="Hansen M."/>
            <person name="Howarth C."/>
            <person name="Imamovic A."/>
            <person name="Ireland A."/>
            <person name="Larimer J."/>
            <person name="McCowan C."/>
            <person name="Murphy C."/>
            <person name="Pearson M."/>
            <person name="Poon T.W."/>
            <person name="Priest M."/>
            <person name="Roberts A."/>
            <person name="Saif S."/>
            <person name="Shea T."/>
            <person name="Sisk P."/>
            <person name="Sykes S."/>
            <person name="Wortman J."/>
            <person name="Nusbaum C."/>
            <person name="Birren B."/>
        </authorList>
    </citation>
    <scope>NUCLEOTIDE SEQUENCE [LARGE SCALE GENOMIC DNA]</scope>
    <source>
        <strain evidence="2 3">CBS 606.96</strain>
    </source>
</reference>
<dbReference type="SUPFAM" id="SSF52047">
    <property type="entry name" value="RNI-like"/>
    <property type="match status" value="1"/>
</dbReference>
<accession>W9YAN1</accession>
<evidence type="ECO:0000256" key="1">
    <source>
        <dbReference type="SAM" id="Coils"/>
    </source>
</evidence>
<sequence>MAQVKPPTTILDLEIEILTAIFSQVCTDAPRTASALALVSKYFNEAAKLVRYQHAALQWNGDNECFTTPTGLLPKSWKTPELLRGLRHLKISRWDGSMKGPRVKATAQLNELLCQVTNLRTLIWDSSLLLPASVLRTLETRHPRAHLKVLRIKEREPTKEQFDAEDALAKSPSLVSFGALIGDSEWNKEDHVAFSKIISGAPNIKFASLISYTVYPEAVSEWQEEASQVDRKPNASLRHLTLDGWALSEQTLKHWSRFVDLTALESFKCSRGSLSASYFPLAAQMMTNLKHVSLNLSSWRCPPATARAVQEYIDTCPPLSSLSLWSWKNKASLASILTRHGPTLVGLDLHEREDPIDILRRESFSREDLEQIRNSCPNLKAFTMDLLRQNQFLEIKDYQDQLDELEKAKLDKLQLCFDSGMVYITAMVALEHEYDGFPPRDLAPSNELPNSCGGDFDSRGLLPLYWDFSLGVVTHLGPSGPALSKSQILHPPSSIDDICRFVGEVWKHLFGSRTNGERLLEVKFGEWETKAFVAETRYNGDEQKDIRVYCRAKPHERDDKVGECQVLVQCCRGKHWKRFASG</sequence>
<dbReference type="EMBL" id="AMGY01000003">
    <property type="protein sequence ID" value="EXJ86715.1"/>
    <property type="molecule type" value="Genomic_DNA"/>
</dbReference>
<proteinExistence type="predicted"/>
<comment type="caution">
    <text evidence="2">The sequence shown here is derived from an EMBL/GenBank/DDBJ whole genome shotgun (WGS) entry which is preliminary data.</text>
</comment>